<reference evidence="4 5" key="1">
    <citation type="submission" date="2023-10" db="EMBL/GenBank/DDBJ databases">
        <title>Chromosome-scale genome assembly provides insights into flower coloration mechanisms of Canna indica.</title>
        <authorList>
            <person name="Li C."/>
        </authorList>
    </citation>
    <scope>NUCLEOTIDE SEQUENCE [LARGE SCALE GENOMIC DNA]</scope>
    <source>
        <tissue evidence="4">Flower</tissue>
    </source>
</reference>
<dbReference type="InterPro" id="IPR027417">
    <property type="entry name" value="P-loop_NTPase"/>
</dbReference>
<dbReference type="SMART" id="SM00015">
    <property type="entry name" value="IQ"/>
    <property type="match status" value="2"/>
</dbReference>
<dbReference type="Proteomes" id="UP001327560">
    <property type="component" value="Chromosome 4"/>
</dbReference>
<evidence type="ECO:0000256" key="2">
    <source>
        <dbReference type="ARBA" id="ARBA00024341"/>
    </source>
</evidence>
<dbReference type="SUPFAM" id="SSF52540">
    <property type="entry name" value="P-loop containing nucleoside triphosphate hydrolases"/>
    <property type="match status" value="1"/>
</dbReference>
<accession>A0AAQ3KGM9</accession>
<dbReference type="PROSITE" id="PS50096">
    <property type="entry name" value="IQ"/>
    <property type="match status" value="2"/>
</dbReference>
<dbReference type="GO" id="GO:0005516">
    <property type="term" value="F:calmodulin binding"/>
    <property type="evidence" value="ECO:0007669"/>
    <property type="project" value="UniProtKB-KW"/>
</dbReference>
<dbReference type="PANTHER" id="PTHR32295">
    <property type="entry name" value="IQ-DOMAIN 5-RELATED"/>
    <property type="match status" value="1"/>
</dbReference>
<dbReference type="PANTHER" id="PTHR32295:SF108">
    <property type="entry name" value="PROTEIN IQ-DOMAIN 20"/>
    <property type="match status" value="1"/>
</dbReference>
<dbReference type="Pfam" id="PF00612">
    <property type="entry name" value="IQ"/>
    <property type="match status" value="1"/>
</dbReference>
<sequence>MARSWRWLSNVRRLLVRSSCTTSGATDLDAIKNNTTIYNPMVVIEEGDRHHVDVVPAAATNDALVIHDHPKDDDDDHVAVCKEYKEASTREHLAAITIQAFFRGHLARRAFRALRSLVRLQAVVRGACVRQQVRVAVQCMQALVRLQVRVRARQLRSS</sequence>
<organism evidence="4 5">
    <name type="scientific">Canna indica</name>
    <name type="common">Indian-shot</name>
    <dbReference type="NCBI Taxonomy" id="4628"/>
    <lineage>
        <taxon>Eukaryota</taxon>
        <taxon>Viridiplantae</taxon>
        <taxon>Streptophyta</taxon>
        <taxon>Embryophyta</taxon>
        <taxon>Tracheophyta</taxon>
        <taxon>Spermatophyta</taxon>
        <taxon>Magnoliopsida</taxon>
        <taxon>Liliopsida</taxon>
        <taxon>Zingiberales</taxon>
        <taxon>Cannaceae</taxon>
        <taxon>Canna</taxon>
    </lineage>
</organism>
<gene>
    <name evidence="4" type="ORF">Cni_G14628</name>
</gene>
<evidence type="ECO:0000313" key="5">
    <source>
        <dbReference type="Proteomes" id="UP001327560"/>
    </source>
</evidence>
<evidence type="ECO:0000313" key="4">
    <source>
        <dbReference type="EMBL" id="WOL05897.1"/>
    </source>
</evidence>
<dbReference type="EMBL" id="CP136893">
    <property type="protein sequence ID" value="WOL05897.1"/>
    <property type="molecule type" value="Genomic_DNA"/>
</dbReference>
<dbReference type="InterPro" id="IPR000048">
    <property type="entry name" value="IQ_motif_EF-hand-BS"/>
</dbReference>
<protein>
    <submittedName>
        <fullName evidence="4">Uncharacterized protein</fullName>
    </submittedName>
</protein>
<evidence type="ECO:0000256" key="3">
    <source>
        <dbReference type="ARBA" id="ARBA00045534"/>
    </source>
</evidence>
<comment type="similarity">
    <text evidence="2">Belongs to the IQD family.</text>
</comment>
<comment type="function">
    <text evidence="3">May be involved in cooperative interactions with calmodulins or calmodulin-like proteins. Recruits calmodulin proteins to microtubules, thus being a potential scaffold in cellular signaling and trafficking. May associate with nucleic acids and regulate gene expression at the transcriptional or post-transcriptional level.</text>
</comment>
<keyword evidence="1" id="KW-0112">Calmodulin-binding</keyword>
<name>A0AAQ3KGM9_9LILI</name>
<evidence type="ECO:0000256" key="1">
    <source>
        <dbReference type="ARBA" id="ARBA00022860"/>
    </source>
</evidence>
<dbReference type="Gene3D" id="1.20.5.190">
    <property type="match status" value="1"/>
</dbReference>
<proteinExistence type="inferred from homology"/>
<keyword evidence="5" id="KW-1185">Reference proteome</keyword>
<dbReference type="AlphaFoldDB" id="A0AAQ3KGM9"/>